<name>A0A8S1NKG8_9CILI</name>
<evidence type="ECO:0000256" key="2">
    <source>
        <dbReference type="ARBA" id="ARBA00012552"/>
    </source>
</evidence>
<comment type="similarity">
    <text evidence="1">Belongs to the DEAD box helicase family. DEAH subfamily.</text>
</comment>
<dbReference type="GO" id="GO:0003723">
    <property type="term" value="F:RNA binding"/>
    <property type="evidence" value="ECO:0007669"/>
    <property type="project" value="TreeGrafter"/>
</dbReference>
<dbReference type="InterPro" id="IPR002464">
    <property type="entry name" value="DNA/RNA_helicase_DEAH_CS"/>
</dbReference>
<evidence type="ECO:0000256" key="6">
    <source>
        <dbReference type="ARBA" id="ARBA00022840"/>
    </source>
</evidence>
<feature type="domain" description="Helicase ATP-binding" evidence="9">
    <location>
        <begin position="205"/>
        <end position="374"/>
    </location>
</feature>
<dbReference type="InterPro" id="IPR014001">
    <property type="entry name" value="Helicase_ATP-bd"/>
</dbReference>
<evidence type="ECO:0000256" key="5">
    <source>
        <dbReference type="ARBA" id="ARBA00022806"/>
    </source>
</evidence>
<dbReference type="PROSITE" id="PS51194">
    <property type="entry name" value="HELICASE_CTER"/>
    <property type="match status" value="1"/>
</dbReference>
<accession>A0A8S1NKG8</accession>
<proteinExistence type="inferred from homology"/>
<comment type="caution">
    <text evidence="11">The sequence shown here is derived from an EMBL/GenBank/DDBJ whole genome shotgun (WGS) entry which is preliminary data.</text>
</comment>
<dbReference type="PROSITE" id="PS00690">
    <property type="entry name" value="DEAH_ATP_HELICASE"/>
    <property type="match status" value="1"/>
</dbReference>
<dbReference type="GO" id="GO:0016787">
    <property type="term" value="F:hydrolase activity"/>
    <property type="evidence" value="ECO:0007669"/>
    <property type="project" value="UniProtKB-KW"/>
</dbReference>
<organism evidence="11 12">
    <name type="scientific">Paramecium sonneborni</name>
    <dbReference type="NCBI Taxonomy" id="65129"/>
    <lineage>
        <taxon>Eukaryota</taxon>
        <taxon>Sar</taxon>
        <taxon>Alveolata</taxon>
        <taxon>Ciliophora</taxon>
        <taxon>Intramacronucleata</taxon>
        <taxon>Oligohymenophorea</taxon>
        <taxon>Peniculida</taxon>
        <taxon>Parameciidae</taxon>
        <taxon>Paramecium</taxon>
    </lineage>
</organism>
<feature type="region of interest" description="Disordered" evidence="8">
    <location>
        <begin position="448"/>
        <end position="481"/>
    </location>
</feature>
<dbReference type="GO" id="GO:0005730">
    <property type="term" value="C:nucleolus"/>
    <property type="evidence" value="ECO:0007669"/>
    <property type="project" value="TreeGrafter"/>
</dbReference>
<dbReference type="InterPro" id="IPR056371">
    <property type="entry name" value="DHX37-like_C"/>
</dbReference>
<dbReference type="FunFam" id="3.40.50.300:FF:000637">
    <property type="entry name" value="ATP-dependent RNA helicase DHX37/DHR1"/>
    <property type="match status" value="1"/>
</dbReference>
<keyword evidence="6" id="KW-0067">ATP-binding</keyword>
<dbReference type="Pfam" id="PF23362">
    <property type="entry name" value="DHX37_C"/>
    <property type="match status" value="1"/>
</dbReference>
<sequence length="1119" mass="129939">MNKKDKKLQEKKEKEAKRQQLLATLAKSQLTQEQMNQLNSIKNATSSKRERKHSAAIQIEEEIVSKDQEESQLENDEKQQVNIFQTAIYENENPIEIKCHESHYKMSETERLEIMAKQLFPDISLESFDQKRIPKGQVQMQPRELISEYDPEKDDIYDIDPSSITNYDSLLTDINSFKNQSINRDENIIKQRAQLPILTQENDIIDAIKGNLITLISGETGCGKSTQIPQFLYEAGFTEFGAIAITQPRRLAAISLAQRVRDETGFTMGKEIAYQVKHECSGIDVDQMKMKFMTDGILINEMQTSVMVPQYSVIIIDEAHERKVNIDLLIGVLSRVVIARAKINKPLRLVIMSATLRLDDFLDNKLVFPRALNLIKIQTRQFPVQIYFNKVTKEDYVQAAIEKCLKIHQTLPPGDVLVFLTGQKEIHQCCSRLNDKLNQGKRNLNIDEQQSNSEEESQQQQQMNKLEDEQEQLQQQQQQFEEEQNDKADYLELKNLIGTAQMTQNNVFKIEQNLSDFIVVPLYSKLDLKNQEIIFHNNPTKKRMFVIATNVAETSITIPTIRYVVDAGKQKRKITDSKIGLEKHVIGWISQAAADQRSGRAGRTGPGYCYRLYSTAVYSNQFQKFDNPEITQISLDHVILQMKSIGIKDVYKFPYLTSPEIKSIKESLINLIKLGAMKQKQEATSDNSNITQLGIILSQIPLSPKYGKFLLQTRIRNLLSYGILLVCILSVEEIINKSVFQVHTQLQADDNDQDEIKQLEFEQKQQEQQIKDQFQSYKNLKSFIEKHGEGYKISDLIYIMNIVGTTISQIKDDQDIQYQINQLAFQYHLISKSFKEIYYNLLQILEILNFIIEDKTIITQCVSSIKSYQRPSREAQLILAELLIQTNGLHKIAKLQCKLDPERNVNRYYYTTREFEQVHIHPTSIYYGKQNCEYISYCQLLTFGDQVSSITNPKVYMVNLTEVPNKSLLYELDTRSSLQKKLTIYENSEYYDSKNDRMMCKGSAVIENSWVLENIEIPFPKDQFGFYSKFARALYSGEVLQFYQILQKYYKYKISDIRESNMQPYSQKIIKALMFNEINSKNDLLKKWSKDKQFLLQECLDFVQEAYHQLIKSKWPPIE</sequence>
<dbReference type="SMART" id="SM00487">
    <property type="entry name" value="DEXDc"/>
    <property type="match status" value="1"/>
</dbReference>
<evidence type="ECO:0000256" key="8">
    <source>
        <dbReference type="SAM" id="MobiDB-lite"/>
    </source>
</evidence>
<keyword evidence="5" id="KW-0347">Helicase</keyword>
<evidence type="ECO:0000313" key="12">
    <source>
        <dbReference type="Proteomes" id="UP000692954"/>
    </source>
</evidence>
<dbReference type="GO" id="GO:0003724">
    <property type="term" value="F:RNA helicase activity"/>
    <property type="evidence" value="ECO:0007669"/>
    <property type="project" value="UniProtKB-EC"/>
</dbReference>
<evidence type="ECO:0000256" key="7">
    <source>
        <dbReference type="ARBA" id="ARBA00047984"/>
    </source>
</evidence>
<evidence type="ECO:0000259" key="9">
    <source>
        <dbReference type="PROSITE" id="PS51192"/>
    </source>
</evidence>
<dbReference type="Pfam" id="PF21010">
    <property type="entry name" value="HA2_C"/>
    <property type="match status" value="1"/>
</dbReference>
<dbReference type="Pfam" id="PF00271">
    <property type="entry name" value="Helicase_C"/>
    <property type="match status" value="1"/>
</dbReference>
<dbReference type="EMBL" id="CAJJDN010000051">
    <property type="protein sequence ID" value="CAD8087134.1"/>
    <property type="molecule type" value="Genomic_DNA"/>
</dbReference>
<dbReference type="InterPro" id="IPR001650">
    <property type="entry name" value="Helicase_C-like"/>
</dbReference>
<dbReference type="GO" id="GO:0005524">
    <property type="term" value="F:ATP binding"/>
    <property type="evidence" value="ECO:0007669"/>
    <property type="project" value="UniProtKB-KW"/>
</dbReference>
<dbReference type="AlphaFoldDB" id="A0A8S1NKG8"/>
<dbReference type="InterPro" id="IPR007502">
    <property type="entry name" value="Helicase-assoc_dom"/>
</dbReference>
<dbReference type="PANTHER" id="PTHR18934:SF99">
    <property type="entry name" value="ATP-DEPENDENT RNA HELICASE DHX37-RELATED"/>
    <property type="match status" value="1"/>
</dbReference>
<keyword evidence="4" id="KW-0378">Hydrolase</keyword>
<dbReference type="SMART" id="SM00490">
    <property type="entry name" value="HELICc"/>
    <property type="match status" value="1"/>
</dbReference>
<evidence type="ECO:0000256" key="1">
    <source>
        <dbReference type="ARBA" id="ARBA00008792"/>
    </source>
</evidence>
<evidence type="ECO:0000313" key="11">
    <source>
        <dbReference type="EMBL" id="CAD8087134.1"/>
    </source>
</evidence>
<evidence type="ECO:0000259" key="10">
    <source>
        <dbReference type="PROSITE" id="PS51194"/>
    </source>
</evidence>
<feature type="compositionally biased region" description="Low complexity" evidence="8">
    <location>
        <begin position="448"/>
        <end position="462"/>
    </location>
</feature>
<reference evidence="11" key="1">
    <citation type="submission" date="2021-01" db="EMBL/GenBank/DDBJ databases">
        <authorList>
            <consortium name="Genoscope - CEA"/>
            <person name="William W."/>
        </authorList>
    </citation>
    <scope>NUCLEOTIDE SEQUENCE</scope>
</reference>
<dbReference type="GO" id="GO:0000462">
    <property type="term" value="P:maturation of SSU-rRNA from tricistronic rRNA transcript (SSU-rRNA, 5.8S rRNA, LSU-rRNA)"/>
    <property type="evidence" value="ECO:0007669"/>
    <property type="project" value="TreeGrafter"/>
</dbReference>
<dbReference type="CDD" id="cd18791">
    <property type="entry name" value="SF2_C_RHA"/>
    <property type="match status" value="1"/>
</dbReference>
<keyword evidence="3" id="KW-0547">Nucleotide-binding</keyword>
<dbReference type="SMART" id="SM00847">
    <property type="entry name" value="HA2"/>
    <property type="match status" value="1"/>
</dbReference>
<keyword evidence="12" id="KW-1185">Reference proteome</keyword>
<evidence type="ECO:0000256" key="3">
    <source>
        <dbReference type="ARBA" id="ARBA00022741"/>
    </source>
</evidence>
<protein>
    <recommendedName>
        <fullName evidence="2">RNA helicase</fullName>
        <ecNumber evidence="2">3.6.4.13</ecNumber>
    </recommendedName>
</protein>
<comment type="catalytic activity">
    <reaction evidence="7">
        <text>ATP + H2O = ADP + phosphate + H(+)</text>
        <dbReference type="Rhea" id="RHEA:13065"/>
        <dbReference type="ChEBI" id="CHEBI:15377"/>
        <dbReference type="ChEBI" id="CHEBI:15378"/>
        <dbReference type="ChEBI" id="CHEBI:30616"/>
        <dbReference type="ChEBI" id="CHEBI:43474"/>
        <dbReference type="ChEBI" id="CHEBI:456216"/>
        <dbReference type="EC" id="3.6.4.13"/>
    </reaction>
</comment>
<dbReference type="EC" id="3.6.4.13" evidence="2"/>
<dbReference type="OrthoDB" id="10253254at2759"/>
<dbReference type="Proteomes" id="UP000692954">
    <property type="component" value="Unassembled WGS sequence"/>
</dbReference>
<dbReference type="PANTHER" id="PTHR18934">
    <property type="entry name" value="ATP-DEPENDENT RNA HELICASE"/>
    <property type="match status" value="1"/>
</dbReference>
<evidence type="ECO:0000256" key="4">
    <source>
        <dbReference type="ARBA" id="ARBA00022801"/>
    </source>
</evidence>
<feature type="domain" description="Helicase C-terminal" evidence="10">
    <location>
        <begin position="485"/>
        <end position="646"/>
    </location>
</feature>
<dbReference type="PROSITE" id="PS51192">
    <property type="entry name" value="HELICASE_ATP_BIND_1"/>
    <property type="match status" value="1"/>
</dbReference>
<gene>
    <name evidence="11" type="ORF">PSON_ATCC_30995.1.T0510028</name>
</gene>